<proteinExistence type="predicted"/>
<dbReference type="Pfam" id="PF01177">
    <property type="entry name" value="Asp_Glu_race"/>
    <property type="match status" value="1"/>
</dbReference>
<dbReference type="PROSITE" id="PS00924">
    <property type="entry name" value="ASP_GLU_RACEMASE_2"/>
    <property type="match status" value="1"/>
</dbReference>
<organism evidence="1 2">
    <name type="scientific">Gemelliphila palaticanis</name>
    <dbReference type="NCBI Taxonomy" id="81950"/>
    <lineage>
        <taxon>Bacteria</taxon>
        <taxon>Bacillati</taxon>
        <taxon>Bacillota</taxon>
        <taxon>Bacilli</taxon>
        <taxon>Bacillales</taxon>
        <taxon>Gemellaceae</taxon>
        <taxon>Gemelliphila</taxon>
    </lineage>
</organism>
<dbReference type="InterPro" id="IPR001920">
    <property type="entry name" value="Asp/Glu_race"/>
</dbReference>
<comment type="caution">
    <text evidence="1">The sequence shown here is derived from an EMBL/GenBank/DDBJ whole genome shotgun (WGS) entry which is preliminary data.</text>
</comment>
<dbReference type="RefSeq" id="WP_179939996.1">
    <property type="nucleotide sequence ID" value="NZ_JACBYF010000002.1"/>
</dbReference>
<accession>A0ABX2SXG7</accession>
<dbReference type="InterPro" id="IPR015942">
    <property type="entry name" value="Asp/Glu/hydantoin_racemase"/>
</dbReference>
<name>A0ABX2SXG7_9BACL</name>
<keyword evidence="2" id="KW-1185">Reference proteome</keyword>
<dbReference type="SUPFAM" id="SSF53681">
    <property type="entry name" value="Aspartate/glutamate racemase"/>
    <property type="match status" value="1"/>
</dbReference>
<evidence type="ECO:0000313" key="1">
    <source>
        <dbReference type="EMBL" id="NYS46789.1"/>
    </source>
</evidence>
<dbReference type="Proteomes" id="UP000531840">
    <property type="component" value="Unassembled WGS sequence"/>
</dbReference>
<evidence type="ECO:0000313" key="2">
    <source>
        <dbReference type="Proteomes" id="UP000531840"/>
    </source>
</evidence>
<sequence length="216" mass="24560">MKVLVMAGTPIDTRMGVEVLKNEGYFNIKEVAISKDPLEQTIFQTSSSANKEKIIREYLIKDSIDILFVYCNSLSSAVDFDKITSELGIKLVTPLHIYKNIAKNYKRILVLSANAQGLSGIEKVMLDSNKDIDIFGLTILGLVEDIEKGLDKNYLSEKFKFKDLANYINSLGLDSVILGCTHFPYIKDILQEHLNVPIIDPTHNMLEYIEKEYRKY</sequence>
<gene>
    <name evidence="1" type="ORF">HZY85_01085</name>
</gene>
<dbReference type="Gene3D" id="3.40.50.1860">
    <property type="match status" value="1"/>
</dbReference>
<protein>
    <submittedName>
        <fullName evidence="1">Aspartate/glutamate racemase family protein</fullName>
    </submittedName>
</protein>
<dbReference type="InterPro" id="IPR033134">
    <property type="entry name" value="Asp/Glu_racemase_AS_2"/>
</dbReference>
<dbReference type="EMBL" id="JACBYF010000002">
    <property type="protein sequence ID" value="NYS46789.1"/>
    <property type="molecule type" value="Genomic_DNA"/>
</dbReference>
<reference evidence="1 2" key="1">
    <citation type="submission" date="2020-07" db="EMBL/GenBank/DDBJ databases">
        <title>MOT database genomes.</title>
        <authorList>
            <person name="Joseph S."/>
            <person name="Aduse-Opoku J."/>
            <person name="Hashim A."/>
            <person name="Wade W."/>
            <person name="Curtis M."/>
        </authorList>
    </citation>
    <scope>NUCLEOTIDE SEQUENCE [LARGE SCALE GENOMIC DNA]</scope>
    <source>
        <strain evidence="1 2">CIP 106318</strain>
    </source>
</reference>